<dbReference type="GO" id="GO:0005886">
    <property type="term" value="C:plasma membrane"/>
    <property type="evidence" value="ECO:0007669"/>
    <property type="project" value="UniProtKB-SubCell"/>
</dbReference>
<evidence type="ECO:0000256" key="3">
    <source>
        <dbReference type="ARBA" id="ARBA00022475"/>
    </source>
</evidence>
<dbReference type="PROSITE" id="PS50850">
    <property type="entry name" value="MFS"/>
    <property type="match status" value="1"/>
</dbReference>
<dbReference type="Proteomes" id="UP000823842">
    <property type="component" value="Unassembled WGS sequence"/>
</dbReference>
<dbReference type="GO" id="GO:0022857">
    <property type="term" value="F:transmembrane transporter activity"/>
    <property type="evidence" value="ECO:0007669"/>
    <property type="project" value="InterPro"/>
</dbReference>
<dbReference type="SUPFAM" id="SSF103473">
    <property type="entry name" value="MFS general substrate transporter"/>
    <property type="match status" value="1"/>
</dbReference>
<proteinExistence type="predicted"/>
<feature type="transmembrane region" description="Helical" evidence="7">
    <location>
        <begin position="351"/>
        <end position="370"/>
    </location>
</feature>
<feature type="chain" id="PRO_5039116117" evidence="8">
    <location>
        <begin position="26"/>
        <end position="376"/>
    </location>
</feature>
<dbReference type="Pfam" id="PF07690">
    <property type="entry name" value="MFS_1"/>
    <property type="match status" value="1"/>
</dbReference>
<feature type="transmembrane region" description="Helical" evidence="7">
    <location>
        <begin position="285"/>
        <end position="308"/>
    </location>
</feature>
<dbReference type="PANTHER" id="PTHR43124">
    <property type="entry name" value="PURINE EFFLUX PUMP PBUE"/>
    <property type="match status" value="1"/>
</dbReference>
<dbReference type="InterPro" id="IPR036259">
    <property type="entry name" value="MFS_trans_sf"/>
</dbReference>
<evidence type="ECO:0000256" key="2">
    <source>
        <dbReference type="ARBA" id="ARBA00022448"/>
    </source>
</evidence>
<keyword evidence="5 7" id="KW-1133">Transmembrane helix</keyword>
<keyword evidence="3" id="KW-1003">Cell membrane</keyword>
<dbReference type="InterPro" id="IPR050189">
    <property type="entry name" value="MFS_Efflux_Transporters"/>
</dbReference>
<keyword evidence="4 7" id="KW-0812">Transmembrane</keyword>
<dbReference type="InterPro" id="IPR020846">
    <property type="entry name" value="MFS_dom"/>
</dbReference>
<organism evidence="10 11">
    <name type="scientific">Candidatus Blautia faecavium</name>
    <dbReference type="NCBI Taxonomy" id="2838487"/>
    <lineage>
        <taxon>Bacteria</taxon>
        <taxon>Bacillati</taxon>
        <taxon>Bacillota</taxon>
        <taxon>Clostridia</taxon>
        <taxon>Lachnospirales</taxon>
        <taxon>Lachnospiraceae</taxon>
        <taxon>Blautia</taxon>
    </lineage>
</organism>
<evidence type="ECO:0000256" key="4">
    <source>
        <dbReference type="ARBA" id="ARBA00022692"/>
    </source>
</evidence>
<comment type="subcellular location">
    <subcellularLocation>
        <location evidence="1">Cell membrane</location>
        <topology evidence="1">Multi-pass membrane protein</topology>
    </subcellularLocation>
</comment>
<dbReference type="EMBL" id="DWYZ01000068">
    <property type="protein sequence ID" value="HJB27746.1"/>
    <property type="molecule type" value="Genomic_DNA"/>
</dbReference>
<evidence type="ECO:0000256" key="6">
    <source>
        <dbReference type="ARBA" id="ARBA00023136"/>
    </source>
</evidence>
<keyword evidence="6 7" id="KW-0472">Membrane</keyword>
<feature type="domain" description="Major facilitator superfamily (MFS) profile" evidence="9">
    <location>
        <begin position="1"/>
        <end position="375"/>
    </location>
</feature>
<sequence length="376" mass="39943">MKRKVGILLSCFVMMSYLGVSPVLADISAEFSDVNVSTVQMLITIPCLIGLITSLIAGRLVRFVYKKTVIVTSVACYVVGGFVPIFWNSHIAILLVCSGIMGIGCGGMMTCTAGIVCDYYEGKERNQMMGLQAAFIAAGGTVFTMLGGWLAADNWRNAYLSYVLLIPCLILVAILLPKGKLEKEEEGEKGAGIPGYVWFLSLMGFLFYTFQNTFNTNSSLYVAERGLGGASQAGLLTSVNTFAGMVAGVLLSQVMARLKKYTVPVAFGIAAVGMILAYVGTSLPVILIGGACVGFAFSTYTPAGTTLVSEHVSISQRSMAIAILSAANNVGASVSPYVVNALSEAFDSTIQIKYLVSAIAIVIVMVITFIKFKNEK</sequence>
<feature type="transmembrane region" description="Helical" evidence="7">
    <location>
        <begin position="129"/>
        <end position="152"/>
    </location>
</feature>
<gene>
    <name evidence="10" type="ORF">IAA06_03005</name>
</gene>
<feature type="transmembrane region" description="Helical" evidence="7">
    <location>
        <begin position="68"/>
        <end position="87"/>
    </location>
</feature>
<feature type="transmembrane region" description="Helical" evidence="7">
    <location>
        <begin position="93"/>
        <end position="117"/>
    </location>
</feature>
<dbReference type="AlphaFoldDB" id="A0A9D2LRA2"/>
<name>A0A9D2LRA2_9FIRM</name>
<dbReference type="Gene3D" id="1.20.1250.20">
    <property type="entry name" value="MFS general substrate transporter like domains"/>
    <property type="match status" value="1"/>
</dbReference>
<comment type="caution">
    <text evidence="10">The sequence shown here is derived from an EMBL/GenBank/DDBJ whole genome shotgun (WGS) entry which is preliminary data.</text>
</comment>
<reference evidence="10" key="1">
    <citation type="journal article" date="2021" name="PeerJ">
        <title>Extensive microbial diversity within the chicken gut microbiome revealed by metagenomics and culture.</title>
        <authorList>
            <person name="Gilroy R."/>
            <person name="Ravi A."/>
            <person name="Getino M."/>
            <person name="Pursley I."/>
            <person name="Horton D.L."/>
            <person name="Alikhan N.F."/>
            <person name="Baker D."/>
            <person name="Gharbi K."/>
            <person name="Hall N."/>
            <person name="Watson M."/>
            <person name="Adriaenssens E.M."/>
            <person name="Foster-Nyarko E."/>
            <person name="Jarju S."/>
            <person name="Secka A."/>
            <person name="Antonio M."/>
            <person name="Oren A."/>
            <person name="Chaudhuri R.R."/>
            <person name="La Ragione R."/>
            <person name="Hildebrand F."/>
            <person name="Pallen M.J."/>
        </authorList>
    </citation>
    <scope>NUCLEOTIDE SEQUENCE</scope>
    <source>
        <strain evidence="10">ChiSjej1B19-5720</strain>
    </source>
</reference>
<evidence type="ECO:0000256" key="8">
    <source>
        <dbReference type="SAM" id="SignalP"/>
    </source>
</evidence>
<feature type="transmembrane region" description="Helical" evidence="7">
    <location>
        <begin position="41"/>
        <end position="61"/>
    </location>
</feature>
<evidence type="ECO:0000313" key="11">
    <source>
        <dbReference type="Proteomes" id="UP000823842"/>
    </source>
</evidence>
<keyword evidence="2" id="KW-0813">Transport</keyword>
<feature type="transmembrane region" description="Helical" evidence="7">
    <location>
        <begin position="196"/>
        <end position="214"/>
    </location>
</feature>
<dbReference type="PANTHER" id="PTHR43124:SF3">
    <property type="entry name" value="CHLORAMPHENICOL EFFLUX PUMP RV0191"/>
    <property type="match status" value="1"/>
</dbReference>
<feature type="transmembrane region" description="Helical" evidence="7">
    <location>
        <begin position="234"/>
        <end position="254"/>
    </location>
</feature>
<accession>A0A9D2LRA2</accession>
<evidence type="ECO:0000256" key="1">
    <source>
        <dbReference type="ARBA" id="ARBA00004651"/>
    </source>
</evidence>
<evidence type="ECO:0000259" key="9">
    <source>
        <dbReference type="PROSITE" id="PS50850"/>
    </source>
</evidence>
<feature type="signal peptide" evidence="8">
    <location>
        <begin position="1"/>
        <end position="25"/>
    </location>
</feature>
<feature type="transmembrane region" description="Helical" evidence="7">
    <location>
        <begin position="158"/>
        <end position="176"/>
    </location>
</feature>
<reference evidence="10" key="2">
    <citation type="submission" date="2021-04" db="EMBL/GenBank/DDBJ databases">
        <authorList>
            <person name="Gilroy R."/>
        </authorList>
    </citation>
    <scope>NUCLEOTIDE SEQUENCE</scope>
    <source>
        <strain evidence="10">ChiSjej1B19-5720</strain>
    </source>
</reference>
<keyword evidence="8" id="KW-0732">Signal</keyword>
<evidence type="ECO:0000256" key="7">
    <source>
        <dbReference type="SAM" id="Phobius"/>
    </source>
</evidence>
<evidence type="ECO:0000256" key="5">
    <source>
        <dbReference type="ARBA" id="ARBA00022989"/>
    </source>
</evidence>
<protein>
    <submittedName>
        <fullName evidence="10">MFS transporter</fullName>
    </submittedName>
</protein>
<dbReference type="InterPro" id="IPR011701">
    <property type="entry name" value="MFS"/>
</dbReference>
<evidence type="ECO:0000313" key="10">
    <source>
        <dbReference type="EMBL" id="HJB27746.1"/>
    </source>
</evidence>